<reference evidence="4" key="1">
    <citation type="journal article" date="2013" name="Genome Announc.">
        <title>Draft genome sequence of the grapevine dieback fungus Eutypa lata UCR-EL1.</title>
        <authorList>
            <person name="Blanco-Ulate B."/>
            <person name="Rolshausen P.E."/>
            <person name="Cantu D."/>
        </authorList>
    </citation>
    <scope>NUCLEOTIDE SEQUENCE [LARGE SCALE GENOMIC DNA]</scope>
    <source>
        <strain evidence="4">UCR-EL1</strain>
    </source>
</reference>
<dbReference type="GO" id="GO:0000171">
    <property type="term" value="F:ribonuclease MRP activity"/>
    <property type="evidence" value="ECO:0007669"/>
    <property type="project" value="TreeGrafter"/>
</dbReference>
<dbReference type="OrthoDB" id="5530243at2759"/>
<dbReference type="Proteomes" id="UP000012174">
    <property type="component" value="Unassembled WGS sequence"/>
</dbReference>
<keyword evidence="4" id="KW-1185">Reference proteome</keyword>
<dbReference type="eggNOG" id="ENOG502SCWV">
    <property type="taxonomic scope" value="Eukaryota"/>
</dbReference>
<feature type="compositionally biased region" description="Pro residues" evidence="1">
    <location>
        <begin position="30"/>
        <end position="39"/>
    </location>
</feature>
<dbReference type="GO" id="GO:0000294">
    <property type="term" value="P:nuclear-transcribed mRNA catabolic process, RNase MRP-dependent"/>
    <property type="evidence" value="ECO:0007669"/>
    <property type="project" value="TreeGrafter"/>
</dbReference>
<evidence type="ECO:0000313" key="4">
    <source>
        <dbReference type="Proteomes" id="UP000012174"/>
    </source>
</evidence>
<organism evidence="3 4">
    <name type="scientific">Eutypa lata (strain UCR-EL1)</name>
    <name type="common">Grapevine dieback disease fungus</name>
    <name type="synonym">Eutypa armeniacae</name>
    <dbReference type="NCBI Taxonomy" id="1287681"/>
    <lineage>
        <taxon>Eukaryota</taxon>
        <taxon>Fungi</taxon>
        <taxon>Dikarya</taxon>
        <taxon>Ascomycota</taxon>
        <taxon>Pezizomycotina</taxon>
        <taxon>Sordariomycetes</taxon>
        <taxon>Xylariomycetidae</taxon>
        <taxon>Xylariales</taxon>
        <taxon>Diatrypaceae</taxon>
        <taxon>Eutypa</taxon>
    </lineage>
</organism>
<dbReference type="GO" id="GO:0034965">
    <property type="term" value="P:intronic box C/D snoRNA processing"/>
    <property type="evidence" value="ECO:0007669"/>
    <property type="project" value="TreeGrafter"/>
</dbReference>
<dbReference type="PANTHER" id="PTHR28173:SF1">
    <property type="entry name" value="RIBONUCLEASES P_MRP PROTEIN SUBUNIT POP8"/>
    <property type="match status" value="1"/>
</dbReference>
<dbReference type="Pfam" id="PF20976">
    <property type="entry name" value="Pop8"/>
    <property type="match status" value="1"/>
</dbReference>
<dbReference type="STRING" id="1287681.M7TRH0"/>
<proteinExistence type="predicted"/>
<feature type="domain" description="Ribonucleases P/MRP subunit Pop8-like" evidence="2">
    <location>
        <begin position="56"/>
        <end position="139"/>
    </location>
</feature>
<dbReference type="HOGENOM" id="CLU_115053_0_1_1"/>
<feature type="region of interest" description="Disordered" evidence="1">
    <location>
        <begin position="1"/>
        <end position="43"/>
    </location>
</feature>
<name>M7TRH0_EUTLA</name>
<feature type="compositionally biased region" description="Low complexity" evidence="1">
    <location>
        <begin position="7"/>
        <end position="29"/>
    </location>
</feature>
<dbReference type="KEGG" id="ela:UCREL1_381"/>
<sequence length="171" mass="17952">MAASSSPTDTPMANTTSTSTETDTTTTTLPKPPIHPPPTKAQKFHELASSTLKTPSFSYAHLELFSSSSSSSNSSNTTTGIEELDALQVKSYCTAALKQFLGVAGLSIPLDILKTQGRSCWVRVPREDLGAFAAAVTAWQGVSLDDEGGGGGPQMATLRIRGCSDWLGTLQ</sequence>
<dbReference type="AlphaFoldDB" id="M7TRH0"/>
<dbReference type="GO" id="GO:0008033">
    <property type="term" value="P:tRNA processing"/>
    <property type="evidence" value="ECO:0007669"/>
    <property type="project" value="InterPro"/>
</dbReference>
<accession>M7TRH0</accession>
<dbReference type="GO" id="GO:0000172">
    <property type="term" value="C:ribonuclease MRP complex"/>
    <property type="evidence" value="ECO:0007669"/>
    <property type="project" value="InterPro"/>
</dbReference>
<evidence type="ECO:0000313" key="3">
    <source>
        <dbReference type="EMBL" id="EMR72566.1"/>
    </source>
</evidence>
<dbReference type="InterPro" id="IPR049128">
    <property type="entry name" value="Pop8-like_dom"/>
</dbReference>
<dbReference type="OMA" id="QVKSYCT"/>
<dbReference type="InterPro" id="IPR020347">
    <property type="entry name" value="Pop8"/>
</dbReference>
<dbReference type="EMBL" id="KB705436">
    <property type="protein sequence ID" value="EMR72566.1"/>
    <property type="molecule type" value="Genomic_DNA"/>
</dbReference>
<gene>
    <name evidence="3" type="ORF">UCREL1_381</name>
</gene>
<dbReference type="GO" id="GO:0005655">
    <property type="term" value="C:nucleolar ribonuclease P complex"/>
    <property type="evidence" value="ECO:0007669"/>
    <property type="project" value="InterPro"/>
</dbReference>
<dbReference type="PANTHER" id="PTHR28173">
    <property type="entry name" value="RIBONUCLEASES P/MRP PROTEIN SUBUNIT POP8"/>
    <property type="match status" value="1"/>
</dbReference>
<protein>
    <recommendedName>
        <fullName evidence="2">Ribonucleases P/MRP subunit Pop8-like domain-containing protein</fullName>
    </recommendedName>
</protein>
<evidence type="ECO:0000256" key="1">
    <source>
        <dbReference type="SAM" id="MobiDB-lite"/>
    </source>
</evidence>
<dbReference type="GO" id="GO:0004526">
    <property type="term" value="F:ribonuclease P activity"/>
    <property type="evidence" value="ECO:0007669"/>
    <property type="project" value="TreeGrafter"/>
</dbReference>
<evidence type="ECO:0000259" key="2">
    <source>
        <dbReference type="Pfam" id="PF20976"/>
    </source>
</evidence>